<evidence type="ECO:0000313" key="1">
    <source>
        <dbReference type="EMBL" id="AYJ85788.1"/>
    </source>
</evidence>
<keyword evidence="2" id="KW-1185">Reference proteome</keyword>
<gene>
    <name evidence="1" type="ORF">D3Y57_07115</name>
</gene>
<name>A0A494TK35_SPHPE</name>
<dbReference type="KEGG" id="spha:D3Y57_07115"/>
<evidence type="ECO:0000313" key="2">
    <source>
        <dbReference type="Proteomes" id="UP000276254"/>
    </source>
</evidence>
<reference evidence="1 2" key="1">
    <citation type="submission" date="2018-09" db="EMBL/GenBank/DDBJ databases">
        <title>Sphingomonas peninsula sp. nov., isolated from fildes peninsula, Antarctic soil.</title>
        <authorList>
            <person name="Yingchao G."/>
        </authorList>
    </citation>
    <scope>NUCLEOTIDE SEQUENCE [LARGE SCALE GENOMIC DNA]</scope>
    <source>
        <strain evidence="1 2">YZ-8</strain>
    </source>
</reference>
<accession>A0A494TK35</accession>
<dbReference type="Proteomes" id="UP000276254">
    <property type="component" value="Chromosome"/>
</dbReference>
<dbReference type="AlphaFoldDB" id="A0A494TK35"/>
<sequence length="67" mass="6938">MFLISPHDTNVVDPLPKSLRADTAGVLIIQGVDSGAPVTLNVAAGERIDVRAKLVKTGTTATIHGFA</sequence>
<dbReference type="EMBL" id="CP032829">
    <property type="protein sequence ID" value="AYJ85788.1"/>
    <property type="molecule type" value="Genomic_DNA"/>
</dbReference>
<proteinExistence type="predicted"/>
<organism evidence="1 2">
    <name type="scientific">Sphingomonas paeninsulae</name>
    <dbReference type="NCBI Taxonomy" id="2319844"/>
    <lineage>
        <taxon>Bacteria</taxon>
        <taxon>Pseudomonadati</taxon>
        <taxon>Pseudomonadota</taxon>
        <taxon>Alphaproteobacteria</taxon>
        <taxon>Sphingomonadales</taxon>
        <taxon>Sphingomonadaceae</taxon>
        <taxon>Sphingomonas</taxon>
    </lineage>
</organism>
<protein>
    <submittedName>
        <fullName evidence="1">Uncharacterized protein</fullName>
    </submittedName>
</protein>